<evidence type="ECO:0000313" key="11">
    <source>
        <dbReference type="EMBL" id="AZF84560.1"/>
    </source>
</evidence>
<dbReference type="Proteomes" id="UP000267993">
    <property type="component" value="Chromosome"/>
</dbReference>
<evidence type="ECO:0000313" key="13">
    <source>
        <dbReference type="Proteomes" id="UP000033085"/>
    </source>
</evidence>
<dbReference type="Proteomes" id="UP000033057">
    <property type="component" value="Chromosome"/>
</dbReference>
<evidence type="ECO:0000313" key="9">
    <source>
        <dbReference type="EMBL" id="AZF79372.1"/>
    </source>
</evidence>
<dbReference type="KEGG" id="ssof:SULC_2246"/>
<dbReference type="Proteomes" id="UP000033085">
    <property type="component" value="Chromosome"/>
</dbReference>
<dbReference type="EMBL" id="CP011057">
    <property type="protein sequence ID" value="AKA79812.1"/>
    <property type="molecule type" value="Genomic_DNA"/>
</dbReference>
<dbReference type="PANTHER" id="PTHR38753">
    <property type="entry name" value="SLR1441 PROTEIN"/>
    <property type="match status" value="1"/>
</dbReference>
<evidence type="ECO:0000313" key="5">
    <source>
        <dbReference type="EMBL" id="AZF68902.1"/>
    </source>
</evidence>
<evidence type="ECO:0000313" key="18">
    <source>
        <dbReference type="Proteomes" id="UP000273443"/>
    </source>
</evidence>
<dbReference type="RefSeq" id="WP_009991885.1">
    <property type="nucleotide sequence ID" value="NZ_CP011055.2"/>
</dbReference>
<name>A0A0E3MDD7_SACSO</name>
<evidence type="ECO:0000313" key="16">
    <source>
        <dbReference type="Proteomes" id="UP000269431"/>
    </source>
</evidence>
<evidence type="ECO:0000313" key="14">
    <source>
        <dbReference type="Proteomes" id="UP000033106"/>
    </source>
</evidence>
<sequence length="324" mass="37177">MLKDDILKLLKEDAEFRKQVEEILGISFINVTLADLKDILKGLLASMDKLKSSVDQLVDAQRRAEERIAKLENAVEQLVEAQKRTDERITKLEESTKKLEQAVQELIEAQKKHDERITKLEESIQKLVDAQRRAEERIAKLENAVEQLVEAQKRTDERITKLEEVTMKLVESQLGMQNEIRELRKALGSMGKRWGRDFEKLIIEIVDELAKQEGLDLKYVNKFTYKDDNGLFGLKGVEYDVDLLIKDTKVYLIEIKSYVEKDDVNWAAHKFNVIEKALGLKNTIKMIFAVDATNLATKKGEELGIKVVYGSQSEEEEKGEVKVG</sequence>
<dbReference type="GeneID" id="44130194"/>
<organism evidence="3 12">
    <name type="scientific">Saccharolobus solfataricus</name>
    <name type="common">Sulfolobus solfataricus</name>
    <dbReference type="NCBI Taxonomy" id="2287"/>
    <lineage>
        <taxon>Archaea</taxon>
        <taxon>Thermoproteota</taxon>
        <taxon>Thermoprotei</taxon>
        <taxon>Sulfolobales</taxon>
        <taxon>Sulfolobaceae</taxon>
        <taxon>Saccharolobus</taxon>
    </lineage>
</organism>
<dbReference type="Gene3D" id="1.20.5.170">
    <property type="match status" value="1"/>
</dbReference>
<dbReference type="EMBL" id="CP033235">
    <property type="protein sequence ID" value="AZF68902.1"/>
    <property type="molecule type" value="Genomic_DNA"/>
</dbReference>
<gene>
    <name evidence="4" type="ORF">SULA_2248</name>
    <name evidence="2" type="ORF">SULB_2249</name>
    <name evidence="3" type="ORF">SULC_2246</name>
    <name evidence="5" type="ORF">SULG_11360</name>
    <name evidence="6" type="ORF">SULH_11360</name>
    <name evidence="7" type="ORF">SULI_11360</name>
    <name evidence="8" type="ORF">SULM_11350</name>
    <name evidence="9" type="ORF">SULN_11350</name>
    <name evidence="10" type="ORF">SULO_11360</name>
    <name evidence="11" type="ORF">SULZ_11355</name>
</gene>
<dbReference type="Pfam" id="PF07788">
    <property type="entry name" value="PDDEXK_10"/>
    <property type="match status" value="1"/>
</dbReference>
<evidence type="ECO:0000313" key="2">
    <source>
        <dbReference type="EMBL" id="AKA74424.1"/>
    </source>
</evidence>
<dbReference type="Proteomes" id="UP000275843">
    <property type="component" value="Chromosome"/>
</dbReference>
<dbReference type="EMBL" id="CP033238">
    <property type="protein sequence ID" value="AZF76765.1"/>
    <property type="molecule type" value="Genomic_DNA"/>
</dbReference>
<dbReference type="KEGG" id="ssoa:SULA_2248"/>
<dbReference type="AlphaFoldDB" id="A0A0E3MDD7"/>
<dbReference type="EMBL" id="CP033236">
    <property type="protein sequence ID" value="AZF71522.1"/>
    <property type="molecule type" value="Genomic_DNA"/>
</dbReference>
<evidence type="ECO:0000313" key="20">
    <source>
        <dbReference type="Proteomes" id="UP000278715"/>
    </source>
</evidence>
<evidence type="ECO:0000313" key="10">
    <source>
        <dbReference type="EMBL" id="AZF81976.1"/>
    </source>
</evidence>
<dbReference type="InterPro" id="IPR024271">
    <property type="entry name" value="DUF3782"/>
</dbReference>
<dbReference type="Proteomes" id="UP000033106">
    <property type="component" value="Chromosome"/>
</dbReference>
<evidence type="ECO:0000313" key="3">
    <source>
        <dbReference type="EMBL" id="AKA77119.1"/>
    </source>
</evidence>
<reference evidence="15 16" key="2">
    <citation type="journal article" date="2018" name="Proc. Natl. Acad. Sci. U.S.A.">
        <title>Nonmutational mechanism of inheritance in the Archaeon Sulfolobus solfataricus.</title>
        <authorList>
            <person name="Payne S."/>
            <person name="McCarthy S."/>
            <person name="Johnson T."/>
            <person name="North E."/>
            <person name="Blum P."/>
        </authorList>
    </citation>
    <scope>NUCLEOTIDE SEQUENCE [LARGE SCALE GENOMIC DNA]</scope>
    <source>
        <strain evidence="6 15">SARC-H</strain>
        <strain evidence="7 19">SARC-I</strain>
        <strain evidence="9 20">SARC-N</strain>
        <strain evidence="10 21">SARC-O</strain>
        <strain evidence="11 16">SUL120</strain>
        <strain evidence="5 17">SULG</strain>
        <strain evidence="8 18">SULM</strain>
    </source>
</reference>
<dbReference type="EMBL" id="CP033239">
    <property type="protein sequence ID" value="AZF79372.1"/>
    <property type="molecule type" value="Genomic_DNA"/>
</dbReference>
<evidence type="ECO:0000313" key="8">
    <source>
        <dbReference type="EMBL" id="AZF76765.1"/>
    </source>
</evidence>
<accession>A0A0E3MDD7</accession>
<dbReference type="EMBL" id="CP033240">
    <property type="protein sequence ID" value="AZF81976.1"/>
    <property type="molecule type" value="Genomic_DNA"/>
</dbReference>
<evidence type="ECO:0000313" key="21">
    <source>
        <dbReference type="Proteomes" id="UP000282269"/>
    </source>
</evidence>
<evidence type="ECO:0000313" key="7">
    <source>
        <dbReference type="EMBL" id="AZF74142.1"/>
    </source>
</evidence>
<dbReference type="InterPro" id="IPR011335">
    <property type="entry name" value="Restrct_endonuc-II-like"/>
</dbReference>
<feature type="coiled-coil region" evidence="1">
    <location>
        <begin position="47"/>
        <end position="165"/>
    </location>
</feature>
<reference evidence="3" key="3">
    <citation type="submission" date="2018-10" db="EMBL/GenBank/DDBJ databases">
        <authorList>
            <person name="McCarthy S."/>
            <person name="Gradnigo J."/>
            <person name="Johnson T."/>
            <person name="Payne S."/>
            <person name="Lipzen A."/>
            <person name="Schackwitz W."/>
            <person name="Martin J."/>
            <person name="Moriyama E."/>
            <person name="Blum P."/>
        </authorList>
    </citation>
    <scope>NUCLEOTIDE SEQUENCE</scope>
    <source>
        <strain evidence="2">SARC-B</strain>
        <strain evidence="3">SARC-C</strain>
        <strain evidence="4">SULA</strain>
    </source>
</reference>
<proteinExistence type="predicted"/>
<evidence type="ECO:0000313" key="12">
    <source>
        <dbReference type="Proteomes" id="UP000033057"/>
    </source>
</evidence>
<dbReference type="EMBL" id="CP033241">
    <property type="protein sequence ID" value="AZF84560.1"/>
    <property type="molecule type" value="Genomic_DNA"/>
</dbReference>
<dbReference type="SUPFAM" id="SSF52980">
    <property type="entry name" value="Restriction endonuclease-like"/>
    <property type="match status" value="1"/>
</dbReference>
<reference evidence="12 13" key="1">
    <citation type="journal article" date="2015" name="Genome Announc.">
        <title>Complete Genome Sequence of Sulfolobus solfataricus Strain 98/2 and Evolved Derivatives.</title>
        <authorList>
            <person name="McCarthy S."/>
            <person name="Gradnigo J."/>
            <person name="Johnson T."/>
            <person name="Payne S."/>
            <person name="Lipzen A."/>
            <person name="Martin J."/>
            <person name="Schackwitz W."/>
            <person name="Moriyama E."/>
            <person name="Blum P."/>
        </authorList>
    </citation>
    <scope>NUCLEOTIDE SEQUENCE [LARGE SCALE GENOMIC DNA]</scope>
    <source>
        <strain evidence="12">98/2 SULC</strain>
        <strain evidence="2">SARC-B</strain>
        <strain evidence="3">SARC-C</strain>
        <strain evidence="4 14">SULA</strain>
        <strain evidence="13">SULB</strain>
    </source>
</reference>
<evidence type="ECO:0000313" key="19">
    <source>
        <dbReference type="Proteomes" id="UP000275843"/>
    </source>
</evidence>
<dbReference type="EMBL" id="CP011055">
    <property type="protein sequence ID" value="AKA74424.1"/>
    <property type="molecule type" value="Genomic_DNA"/>
</dbReference>
<evidence type="ECO:0000313" key="17">
    <source>
        <dbReference type="Proteomes" id="UP000273194"/>
    </source>
</evidence>
<dbReference type="Proteomes" id="UP000273194">
    <property type="component" value="Chromosome"/>
</dbReference>
<evidence type="ECO:0000313" key="6">
    <source>
        <dbReference type="EMBL" id="AZF71522.1"/>
    </source>
</evidence>
<dbReference type="PANTHER" id="PTHR38753:SF1">
    <property type="entry name" value="SLR1441 PROTEIN"/>
    <property type="match status" value="1"/>
</dbReference>
<dbReference type="EMBL" id="CP033237">
    <property type="protein sequence ID" value="AZF74142.1"/>
    <property type="molecule type" value="Genomic_DNA"/>
</dbReference>
<dbReference type="Proteomes" id="UP000269431">
    <property type="component" value="Chromosome"/>
</dbReference>
<dbReference type="Proteomes" id="UP000282269">
    <property type="component" value="Chromosome"/>
</dbReference>
<dbReference type="Proteomes" id="UP000278715">
    <property type="component" value="Chromosome"/>
</dbReference>
<dbReference type="KEGG" id="ssol:SULB_2249"/>
<dbReference type="Pfam" id="PF12644">
    <property type="entry name" value="DUF3782"/>
    <property type="match status" value="1"/>
</dbReference>
<dbReference type="PATRIC" id="fig|2287.6.peg.2322"/>
<dbReference type="Proteomes" id="UP000273443">
    <property type="component" value="Chromosome"/>
</dbReference>
<evidence type="ECO:0000313" key="15">
    <source>
        <dbReference type="Proteomes" id="UP000267993"/>
    </source>
</evidence>
<evidence type="ECO:0000256" key="1">
    <source>
        <dbReference type="SAM" id="Coils"/>
    </source>
</evidence>
<keyword evidence="1" id="KW-0175">Coiled coil</keyword>
<dbReference type="InterPro" id="IPR012431">
    <property type="entry name" value="PDDEXK_10"/>
</dbReference>
<dbReference type="EMBL" id="CP011056">
    <property type="protein sequence ID" value="AKA77119.1"/>
    <property type="molecule type" value="Genomic_DNA"/>
</dbReference>
<protein>
    <submittedName>
        <fullName evidence="3">DUF3782 domain-containing protein</fullName>
    </submittedName>
</protein>
<evidence type="ECO:0000313" key="4">
    <source>
        <dbReference type="EMBL" id="AKA79812.1"/>
    </source>
</evidence>